<dbReference type="PANTHER" id="PTHR10458:SF22">
    <property type="entry name" value="PEPTIDE DEFORMYLASE"/>
    <property type="match status" value="1"/>
</dbReference>
<dbReference type="AlphaFoldDB" id="A0A6J7TWT9"/>
<dbReference type="Pfam" id="PF01327">
    <property type="entry name" value="Pep_deformylase"/>
    <property type="match status" value="1"/>
</dbReference>
<dbReference type="EMBL" id="CAFBQH010000141">
    <property type="protein sequence ID" value="CAB5056987.1"/>
    <property type="molecule type" value="Genomic_DNA"/>
</dbReference>
<comment type="similarity">
    <text evidence="1">Belongs to the polypeptide deformylase family.</text>
</comment>
<dbReference type="GO" id="GO:0042586">
    <property type="term" value="F:peptide deformylase activity"/>
    <property type="evidence" value="ECO:0007669"/>
    <property type="project" value="InterPro"/>
</dbReference>
<dbReference type="PIRSF" id="PIRSF004749">
    <property type="entry name" value="Pep_def"/>
    <property type="match status" value="1"/>
</dbReference>
<proteinExistence type="inferred from homology"/>
<evidence type="ECO:0000313" key="2">
    <source>
        <dbReference type="EMBL" id="CAB5056987.1"/>
    </source>
</evidence>
<evidence type="ECO:0000256" key="1">
    <source>
        <dbReference type="ARBA" id="ARBA00010759"/>
    </source>
</evidence>
<dbReference type="InterPro" id="IPR036821">
    <property type="entry name" value="Peptide_deformylase_sf"/>
</dbReference>
<dbReference type="HAMAP" id="MF_00163">
    <property type="entry name" value="Pep_deformylase"/>
    <property type="match status" value="1"/>
</dbReference>
<dbReference type="CDD" id="cd00487">
    <property type="entry name" value="Pep_deformylase"/>
    <property type="match status" value="1"/>
</dbReference>
<dbReference type="PRINTS" id="PR01576">
    <property type="entry name" value="PDEFORMYLASE"/>
</dbReference>
<protein>
    <submittedName>
        <fullName evidence="2">Unannotated protein</fullName>
    </submittedName>
</protein>
<accession>A0A6J7TWT9</accession>
<reference evidence="2" key="1">
    <citation type="submission" date="2020-05" db="EMBL/GenBank/DDBJ databases">
        <authorList>
            <person name="Chiriac C."/>
            <person name="Salcher M."/>
            <person name="Ghai R."/>
            <person name="Kavagutti S V."/>
        </authorList>
    </citation>
    <scope>NUCLEOTIDE SEQUENCE</scope>
</reference>
<dbReference type="PANTHER" id="PTHR10458">
    <property type="entry name" value="PEPTIDE DEFORMYLASE"/>
    <property type="match status" value="1"/>
</dbReference>
<dbReference type="Gene3D" id="3.90.45.10">
    <property type="entry name" value="Peptide deformylase"/>
    <property type="match status" value="1"/>
</dbReference>
<sequence>MLSPQVAFQIVAYDIRTFGDPVLTSVAEPVENIDGKIVRLSQAMLQAMYQAPGLGLAAPQIGVQKQIFVYDVDGEPVTLLNPRIVESRGEWVYDEGCLSIPGLYVEMLRPKEIMLEAVDLGGNTIQIEADELLARLFQHELDHLNGVLMFERMTPDQREEALAEYKRIADGGTSEGETRHIGLK</sequence>
<name>A0A6J7TWT9_9ZZZZ</name>
<dbReference type="SUPFAM" id="SSF56420">
    <property type="entry name" value="Peptide deformylase"/>
    <property type="match status" value="1"/>
</dbReference>
<dbReference type="NCBIfam" id="NF001159">
    <property type="entry name" value="PRK00150.1-3"/>
    <property type="match status" value="1"/>
</dbReference>
<dbReference type="NCBIfam" id="TIGR00079">
    <property type="entry name" value="pept_deformyl"/>
    <property type="match status" value="1"/>
</dbReference>
<gene>
    <name evidence="2" type="ORF">UFOPK4293_01586</name>
</gene>
<dbReference type="InterPro" id="IPR023635">
    <property type="entry name" value="Peptide_deformylase"/>
</dbReference>
<organism evidence="2">
    <name type="scientific">freshwater metagenome</name>
    <dbReference type="NCBI Taxonomy" id="449393"/>
    <lineage>
        <taxon>unclassified sequences</taxon>
        <taxon>metagenomes</taxon>
        <taxon>ecological metagenomes</taxon>
    </lineage>
</organism>